<accession>E9ISH4</accession>
<protein>
    <submittedName>
        <fullName evidence="1">Uncharacterized protein</fullName>
    </submittedName>
</protein>
<evidence type="ECO:0000313" key="1">
    <source>
        <dbReference type="EMBL" id="EFZ16480.1"/>
    </source>
</evidence>
<name>E9ISH4_SOLIN</name>
<proteinExistence type="predicted"/>
<organism>
    <name type="scientific">Solenopsis invicta</name>
    <name type="common">Red imported fire ant</name>
    <name type="synonym">Solenopsis wagneri</name>
    <dbReference type="NCBI Taxonomy" id="13686"/>
    <lineage>
        <taxon>Eukaryota</taxon>
        <taxon>Metazoa</taxon>
        <taxon>Ecdysozoa</taxon>
        <taxon>Arthropoda</taxon>
        <taxon>Hexapoda</taxon>
        <taxon>Insecta</taxon>
        <taxon>Pterygota</taxon>
        <taxon>Neoptera</taxon>
        <taxon>Endopterygota</taxon>
        <taxon>Hymenoptera</taxon>
        <taxon>Apocrita</taxon>
        <taxon>Aculeata</taxon>
        <taxon>Formicoidea</taxon>
        <taxon>Formicidae</taxon>
        <taxon>Myrmicinae</taxon>
        <taxon>Solenopsis</taxon>
    </lineage>
</organism>
<dbReference type="AlphaFoldDB" id="E9ISH4"/>
<feature type="non-terminal residue" evidence="1">
    <location>
        <position position="126"/>
    </location>
</feature>
<dbReference type="EMBL" id="GL765404">
    <property type="protein sequence ID" value="EFZ16480.1"/>
    <property type="molecule type" value="Genomic_DNA"/>
</dbReference>
<reference evidence="1" key="1">
    <citation type="journal article" date="2011" name="Proc. Natl. Acad. Sci. U.S.A.">
        <title>The genome of the fire ant Solenopsis invicta.</title>
        <authorList>
            <person name="Wurm Y."/>
            <person name="Wang J."/>
            <person name="Riba-Grognuz O."/>
            <person name="Corona M."/>
            <person name="Nygaard S."/>
            <person name="Hunt B.G."/>
            <person name="Ingram K.K."/>
            <person name="Falquet L."/>
            <person name="Nipitwattanaphon M."/>
            <person name="Gotzek D."/>
            <person name="Dijkstra M.B."/>
            <person name="Oettler J."/>
            <person name="Comtesse F."/>
            <person name="Shih C.J."/>
            <person name="Wu W.J."/>
            <person name="Yang C.C."/>
            <person name="Thomas J."/>
            <person name="Beaudoing E."/>
            <person name="Pradervand S."/>
            <person name="Flegel V."/>
            <person name="Cook E.D."/>
            <person name="Fabbretti R."/>
            <person name="Stockinger H."/>
            <person name="Long L."/>
            <person name="Farmerie W.G."/>
            <person name="Oakey J."/>
            <person name="Boomsma J.J."/>
            <person name="Pamilo P."/>
            <person name="Yi S.V."/>
            <person name="Heinze J."/>
            <person name="Goodisman M.A."/>
            <person name="Farinelli L."/>
            <person name="Harshman K."/>
            <person name="Hulo N."/>
            <person name="Cerutti L."/>
            <person name="Xenarios I."/>
            <person name="Shoemaker D."/>
            <person name="Keller L."/>
        </authorList>
    </citation>
    <scope>NUCLEOTIDE SEQUENCE [LARGE SCALE GENOMIC DNA]</scope>
</reference>
<feature type="non-terminal residue" evidence="1">
    <location>
        <position position="1"/>
    </location>
</feature>
<sequence>NQQLIQHIAINFMAPEALKNIAILTVSDENDDQYLNHLRLGSDCEKLLTTLSLECGQAIKLKCLDFYKTTVRQMMKSLPYKDTFFEHLSFLDPIVALFQEGKNKIRNLSCIASRIGHVDVAKIEYD</sequence>
<gene>
    <name evidence="1" type="ORF">SINV_15553</name>
</gene>
<dbReference type="HOGENOM" id="CLU_1987224_0_0_1"/>